<accession>A0A8H8DAW0</accession>
<dbReference type="RefSeq" id="XP_067548839.1">
    <property type="nucleotide sequence ID" value="XM_067690367.1"/>
</dbReference>
<proteinExistence type="predicted"/>
<name>A0A8H8DAW0_9ASCO</name>
<keyword evidence="2" id="KW-1185">Reference proteome</keyword>
<organism evidence="1 2">
    <name type="scientific">Candida metapsilosis</name>
    <dbReference type="NCBI Taxonomy" id="273372"/>
    <lineage>
        <taxon>Eukaryota</taxon>
        <taxon>Fungi</taxon>
        <taxon>Dikarya</taxon>
        <taxon>Ascomycota</taxon>
        <taxon>Saccharomycotina</taxon>
        <taxon>Pichiomycetes</taxon>
        <taxon>Debaryomycetaceae</taxon>
        <taxon>Candida/Lodderomyces clade</taxon>
        <taxon>Candida</taxon>
    </lineage>
</organism>
<dbReference type="EMBL" id="JAEOAQ010000002">
    <property type="protein sequence ID" value="KAG5419723.1"/>
    <property type="molecule type" value="Genomic_DNA"/>
</dbReference>
<reference evidence="1 2" key="1">
    <citation type="submission" date="2020-12" db="EMBL/GenBank/DDBJ databases">
        <title>Effect of drift, selection, and recombination on the evolution of hybrid genomes in Candida yeast pathogens.</title>
        <authorList>
            <person name="Mixao V."/>
            <person name="Ksiezopolska E."/>
            <person name="Saus E."/>
            <person name="Boekhout T."/>
            <person name="Gacser A."/>
            <person name="Gabaldon T."/>
        </authorList>
    </citation>
    <scope>NUCLEOTIDE SEQUENCE [LARGE SCALE GENOMIC DNA]</scope>
    <source>
        <strain evidence="1 2">BP57</strain>
    </source>
</reference>
<gene>
    <name evidence="1" type="ORF">I9W82_001603</name>
</gene>
<comment type="caution">
    <text evidence="1">The sequence shown here is derived from an EMBL/GenBank/DDBJ whole genome shotgun (WGS) entry which is preliminary data.</text>
</comment>
<dbReference type="AlphaFoldDB" id="A0A8H8DAW0"/>
<dbReference type="Proteomes" id="UP000669133">
    <property type="component" value="Unassembled WGS sequence"/>
</dbReference>
<protein>
    <submittedName>
        <fullName evidence="1">Uncharacterized protein</fullName>
    </submittedName>
</protein>
<dbReference type="GeneID" id="93650232"/>
<dbReference type="OrthoDB" id="4027649at2759"/>
<evidence type="ECO:0000313" key="1">
    <source>
        <dbReference type="EMBL" id="KAG5419723.1"/>
    </source>
</evidence>
<evidence type="ECO:0000313" key="2">
    <source>
        <dbReference type="Proteomes" id="UP000669133"/>
    </source>
</evidence>
<sequence>MIDTVSTITTPLMANWEDIILNHILLNLNQHQALRLATLNSKFSKSIKSKLYGNIHVYLSERLRESDAERDPNRIQFKFHKDINNFKTNKFTIISFNNFKEYMPKMDPNEPIHLLEMFDMPSEFEKQIASHLKKIEYFTVISNNYDAASTTNGEGYSEPDESSSWIKAPNFSTACGDKNYTRKLEYDDCDYDFHELDEVLLSNVPRNDSVKCLKLHANNGYRDFNLINQVSTLTELYITFDITHGVHVRKVNFKITLPLQKLYIIWNAPYDRIKQTSTLVFGIEKAFETRYIQELALEVGCGFNYLIKNDLTNSFPRLRQLCLGINEGPCSNDDKALDEFNQISHSNVQMLIIATGKKSEEELASKFANLFYKFPQANIHWWNTRLVQIEEGYKLDIFCMLSPSLPFAVVGLHWKSNINSGTQNGWKKKYTIKAGTSTGKSTKGARKLEVLFKKIYSDDELEIIRKSADG</sequence>